<feature type="transmembrane region" description="Helical" evidence="1">
    <location>
        <begin position="182"/>
        <end position="200"/>
    </location>
</feature>
<keyword evidence="4" id="KW-1185">Reference proteome</keyword>
<name>A0ABY6CCL7_9HYPH</name>
<dbReference type="Gene3D" id="1.10.530.10">
    <property type="match status" value="1"/>
</dbReference>
<evidence type="ECO:0000259" key="2">
    <source>
        <dbReference type="Pfam" id="PF18013"/>
    </source>
</evidence>
<sequence length="202" mass="21749">MAKPNAESTFRAKAPGVMAQLIRDFPITPEDAAAILGNLGHESAGLTTLQEIKPTVAGSRGGYGWAQWTGPRRRAYEAYCKRTSKNPASDDANYSYLFVELKGIEGSEKAAIGKLTRAAGLDAKVEAFERAFLRAGVKHYPSRKQWAAIAIDAWRKQAGGVPIPKPTPVPPKEAAEKAGPPWAIIIGFVILAAALVAFFVRF</sequence>
<dbReference type="Proteomes" id="UP001061862">
    <property type="component" value="Chromosome"/>
</dbReference>
<dbReference type="InterPro" id="IPR041219">
    <property type="entry name" value="Phage_lysozyme2"/>
</dbReference>
<keyword evidence="1" id="KW-0472">Membrane</keyword>
<dbReference type="RefSeq" id="WP_262168580.1">
    <property type="nucleotide sequence ID" value="NZ_CP104965.1"/>
</dbReference>
<dbReference type="Pfam" id="PF18013">
    <property type="entry name" value="Phage_lysozyme2"/>
    <property type="match status" value="1"/>
</dbReference>
<accession>A0ABY6CCL7</accession>
<keyword evidence="1" id="KW-1133">Transmembrane helix</keyword>
<organism evidence="3 4">
    <name type="scientific">Devosia neptuniae</name>
    <dbReference type="NCBI Taxonomy" id="191302"/>
    <lineage>
        <taxon>Bacteria</taxon>
        <taxon>Pseudomonadati</taxon>
        <taxon>Pseudomonadota</taxon>
        <taxon>Alphaproteobacteria</taxon>
        <taxon>Hyphomicrobiales</taxon>
        <taxon>Devosiaceae</taxon>
        <taxon>Devosia</taxon>
    </lineage>
</organism>
<keyword evidence="1" id="KW-0812">Transmembrane</keyword>
<feature type="domain" description="Phage tail lysozyme" evidence="2">
    <location>
        <begin position="26"/>
        <end position="150"/>
    </location>
</feature>
<protein>
    <submittedName>
        <fullName evidence="3">Phage tail tip lysozyme</fullName>
    </submittedName>
</protein>
<evidence type="ECO:0000256" key="1">
    <source>
        <dbReference type="SAM" id="Phobius"/>
    </source>
</evidence>
<proteinExistence type="predicted"/>
<evidence type="ECO:0000313" key="4">
    <source>
        <dbReference type="Proteomes" id="UP001061862"/>
    </source>
</evidence>
<evidence type="ECO:0000313" key="3">
    <source>
        <dbReference type="EMBL" id="UXN69895.1"/>
    </source>
</evidence>
<dbReference type="EMBL" id="CP104965">
    <property type="protein sequence ID" value="UXN69895.1"/>
    <property type="molecule type" value="Genomic_DNA"/>
</dbReference>
<reference evidence="3 4" key="1">
    <citation type="submission" date="2022-09" db="EMBL/GenBank/DDBJ databases">
        <title>Interaction between co-microsymbionts with complementary sets of symbiotic genes in legume-rhizobium systems.</title>
        <authorList>
            <person name="Safronova V."/>
            <person name="Sazanova A."/>
            <person name="Afonin A."/>
            <person name="Chirak E."/>
        </authorList>
    </citation>
    <scope>NUCLEOTIDE SEQUENCE [LARGE SCALE GENOMIC DNA]</scope>
    <source>
        <strain evidence="3 4">A18/4-1</strain>
    </source>
</reference>
<gene>
    <name evidence="3" type="ORF">N8A98_22250</name>
</gene>